<dbReference type="Pfam" id="PF07635">
    <property type="entry name" value="PSCyt1"/>
    <property type="match status" value="1"/>
</dbReference>
<dbReference type="Gene3D" id="2.60.120.200">
    <property type="match status" value="1"/>
</dbReference>
<keyword evidence="1" id="KW-0175">Coiled coil</keyword>
<feature type="coiled-coil region" evidence="1">
    <location>
        <begin position="654"/>
        <end position="681"/>
    </location>
</feature>
<dbReference type="SUPFAM" id="SSF49899">
    <property type="entry name" value="Concanavalin A-like lectins/glucanases"/>
    <property type="match status" value="1"/>
</dbReference>
<dbReference type="Pfam" id="PF07583">
    <property type="entry name" value="PSCyt2"/>
    <property type="match status" value="1"/>
</dbReference>
<feature type="domain" description="DUF1549" evidence="3">
    <location>
        <begin position="413"/>
        <end position="631"/>
    </location>
</feature>
<dbReference type="PANTHER" id="PTHR35889">
    <property type="entry name" value="CYCLOINULO-OLIGOSACCHARIDE FRUCTANOTRANSFERASE-RELATED"/>
    <property type="match status" value="1"/>
</dbReference>
<keyword evidence="7" id="KW-1185">Reference proteome</keyword>
<evidence type="ECO:0000313" key="7">
    <source>
        <dbReference type="Proteomes" id="UP000319383"/>
    </source>
</evidence>
<dbReference type="KEGG" id="sdyn:Mal52_40510"/>
<evidence type="ECO:0000259" key="5">
    <source>
        <dbReference type="Pfam" id="PF07635"/>
    </source>
</evidence>
<protein>
    <submittedName>
        <fullName evidence="6">Planctomycete cytochrome C</fullName>
    </submittedName>
</protein>
<dbReference type="EMBL" id="CP036276">
    <property type="protein sequence ID" value="QDU45557.1"/>
    <property type="molecule type" value="Genomic_DNA"/>
</dbReference>
<feature type="domain" description="DUF1553" evidence="4">
    <location>
        <begin position="822"/>
        <end position="1079"/>
    </location>
</feature>
<evidence type="ECO:0000256" key="2">
    <source>
        <dbReference type="SAM" id="SignalP"/>
    </source>
</evidence>
<feature type="chain" id="PRO_5022157677" evidence="2">
    <location>
        <begin position="29"/>
        <end position="1119"/>
    </location>
</feature>
<dbReference type="PANTHER" id="PTHR35889:SF3">
    <property type="entry name" value="F-BOX DOMAIN-CONTAINING PROTEIN"/>
    <property type="match status" value="1"/>
</dbReference>
<evidence type="ECO:0000313" key="6">
    <source>
        <dbReference type="EMBL" id="QDU45557.1"/>
    </source>
</evidence>
<proteinExistence type="predicted"/>
<organism evidence="6 7">
    <name type="scientific">Symmachiella dynata</name>
    <dbReference type="NCBI Taxonomy" id="2527995"/>
    <lineage>
        <taxon>Bacteria</taxon>
        <taxon>Pseudomonadati</taxon>
        <taxon>Planctomycetota</taxon>
        <taxon>Planctomycetia</taxon>
        <taxon>Planctomycetales</taxon>
        <taxon>Planctomycetaceae</taxon>
        <taxon>Symmachiella</taxon>
    </lineage>
</organism>
<feature type="domain" description="Cytochrome C Planctomycete-type" evidence="5">
    <location>
        <begin position="293"/>
        <end position="347"/>
    </location>
</feature>
<dbReference type="InterPro" id="IPR013320">
    <property type="entry name" value="ConA-like_dom_sf"/>
</dbReference>
<gene>
    <name evidence="6" type="ORF">Mal52_40510</name>
</gene>
<dbReference type="InterPro" id="IPR011429">
    <property type="entry name" value="Cyt_c_Planctomycete-type"/>
</dbReference>
<dbReference type="InterPro" id="IPR011444">
    <property type="entry name" value="DUF1549"/>
</dbReference>
<dbReference type="RefSeq" id="WP_145378032.1">
    <property type="nucleotide sequence ID" value="NZ_CP036276.1"/>
</dbReference>
<dbReference type="Pfam" id="PF07587">
    <property type="entry name" value="PSD1"/>
    <property type="match status" value="1"/>
</dbReference>
<keyword evidence="2" id="KW-0732">Signal</keyword>
<reference evidence="6 7" key="1">
    <citation type="submission" date="2019-02" db="EMBL/GenBank/DDBJ databases">
        <title>Deep-cultivation of Planctomycetes and their phenomic and genomic characterization uncovers novel biology.</title>
        <authorList>
            <person name="Wiegand S."/>
            <person name="Jogler M."/>
            <person name="Boedeker C."/>
            <person name="Pinto D."/>
            <person name="Vollmers J."/>
            <person name="Rivas-Marin E."/>
            <person name="Kohn T."/>
            <person name="Peeters S.H."/>
            <person name="Heuer A."/>
            <person name="Rast P."/>
            <person name="Oberbeckmann S."/>
            <person name="Bunk B."/>
            <person name="Jeske O."/>
            <person name="Meyerdierks A."/>
            <person name="Storesund J.E."/>
            <person name="Kallscheuer N."/>
            <person name="Luecker S."/>
            <person name="Lage O.M."/>
            <person name="Pohl T."/>
            <person name="Merkel B.J."/>
            <person name="Hornburger P."/>
            <person name="Mueller R.-W."/>
            <person name="Bruemmer F."/>
            <person name="Labrenz M."/>
            <person name="Spormann A.M."/>
            <person name="Op den Camp H."/>
            <person name="Overmann J."/>
            <person name="Amann R."/>
            <person name="Jetten M.S.M."/>
            <person name="Mascher T."/>
            <person name="Medema M.H."/>
            <person name="Devos D.P."/>
            <person name="Kaster A.-K."/>
            <person name="Ovreas L."/>
            <person name="Rohde M."/>
            <person name="Galperin M.Y."/>
            <person name="Jogler C."/>
        </authorList>
    </citation>
    <scope>NUCLEOTIDE SEQUENCE [LARGE SCALE GENOMIC DNA]</scope>
    <source>
        <strain evidence="6 7">Mal52</strain>
    </source>
</reference>
<evidence type="ECO:0000256" key="1">
    <source>
        <dbReference type="SAM" id="Coils"/>
    </source>
</evidence>
<dbReference type="Proteomes" id="UP000319383">
    <property type="component" value="Chromosome"/>
</dbReference>
<dbReference type="InterPro" id="IPR022655">
    <property type="entry name" value="DUF1553"/>
</dbReference>
<feature type="signal peptide" evidence="2">
    <location>
        <begin position="1"/>
        <end position="28"/>
    </location>
</feature>
<dbReference type="AlphaFoldDB" id="A0A517ZSU4"/>
<evidence type="ECO:0000259" key="4">
    <source>
        <dbReference type="Pfam" id="PF07587"/>
    </source>
</evidence>
<accession>A0A517ZSU4</accession>
<name>A0A517ZSU4_9PLAN</name>
<sequence precursor="true">MNSRTLLNRLAILLAVMAGFVEPGSTHAAPPQEGLILWLDASEIDGDALPDGAISRWTDKSGRGNHVIQETAERRPTFSKDAWDGHPAVHFDGDDLLVAEKFAGLATGDRPFHILIVMRGSANSSHTAQRLIDLNSRDVATGEFPKRAGLWVGYQQGRKKLRIGIQNGDEGEGQSEAWNDQPTLIEAVYTGEQAFALHVNGRREQRAVFNGTHFLGFQPHVSLALGQHFGQVDAKDSYFEGDIAEVLVYDRGLTATEQYETGQYLTKKYALKTDFRPIPQFERDIRPILAAHCQDCHGGDVREAELDLRTVSDMLRGGQAGPVIVRGFPDRSEIVAMIETGKMPPDEDNPLSVDELRMLRDWIEADAPSKESIVLTADVTNITAEQRQHWAYQMLNVEKPPSVDATDRIENDIDRFVVAKLEEHNLQLSPPADRTTLIRRVYFDLIGLPPTPAEIDAFLSDAGPGAYERLVDRLLGSEHFGERWGRHWLDIVGYVDMFGSDNDAAIIKPLNGKWRYRDYVIQAFNTDKPFDRFLVEQLAGDELYDWKSAEAFTPEMLECLIATGFLLSANDDTDQNELNTPDVRHHVVQRTSELVANSLLALTLQCAKCHDHKYDALPQADYYRLQAVFAPAFNVRHWVVSTGKARADVPDAVKTEIDNINQQADAEIAKLTQQEAAIRAQVRQTVYDKKLTALPDAVRDAAKTAIATPVEKRSDAQKQLAAQYKTQLNVTAEEIEAALSDEHRQQCALIAQQIAKQQSSKRAYGTIQHVHESHPPPPTYVLRRGNYLQPGLEVQPGLFSILESPSTEESQTVAAAGNSSGRRLALARQLTNRDKLSGQYVARVIVNRFWQQVFGRGIVATSDNFGVAGAAPSHPELLDWLTSEFLRSGWRAKPIIKQMVMSHAYRQAAVLTPEMAAAEMADPENALLWRMNLRRLDSEYVRDAILASSGKLDRSLFGEFIPVDVRPDGMVVIKKAGLPTPTYQWRRSIYVLARRNYHLTMLRIFDQPIVARNCTQREPSAVVTQALTLLHDDFVLEQAAFFAERLAAHKTTTEQIAAAYRIALGRLPTEEETRWCAELLQRQAERFRTDEKNAEQADQLALAQLCKVLFNTNEFLYVR</sequence>
<evidence type="ECO:0000259" key="3">
    <source>
        <dbReference type="Pfam" id="PF07583"/>
    </source>
</evidence>